<evidence type="ECO:0000256" key="5">
    <source>
        <dbReference type="ARBA" id="ARBA00012288"/>
    </source>
</evidence>
<keyword evidence="18" id="KW-1185">Reference proteome</keyword>
<dbReference type="Proteomes" id="UP001321760">
    <property type="component" value="Unassembled WGS sequence"/>
</dbReference>
<evidence type="ECO:0000256" key="11">
    <source>
        <dbReference type="ARBA" id="ARBA00045708"/>
    </source>
</evidence>
<accession>A0AAV9GMN1</accession>
<evidence type="ECO:0000256" key="15">
    <source>
        <dbReference type="RuleBase" id="RU004169"/>
    </source>
</evidence>
<evidence type="ECO:0000256" key="4">
    <source>
        <dbReference type="ARBA" id="ARBA00011738"/>
    </source>
</evidence>
<keyword evidence="9 14" id="KW-0456">Lyase</keyword>
<dbReference type="PANTHER" id="PTHR21091">
    <property type="entry name" value="METHYLTETRAHYDROFOLATE:HOMOCYSTEINE METHYLTRANSFERASE RELATED"/>
    <property type="match status" value="1"/>
</dbReference>
<comment type="pathway">
    <text evidence="2 14">Porphyrin-containing compound metabolism; protoporphyrin-IX biosynthesis; coproporphyrinogen-III from 5-aminolevulinate: step 4/4.</text>
</comment>
<keyword evidence="8 14" id="KW-0210">Decarboxylase</keyword>
<gene>
    <name evidence="17" type="ORF">QBC34DRAFT_94237</name>
</gene>
<sequence>MGYANGLSTIPKPSRQARVHVTDVVPAGQKVERPPMWVMRQAGRYLPEYHEAKGKRDFFECCRDPEVASTLTLQPIERFAGLVDAAIIFSDILVIPQAMGMVVEMIDKKGPHFPNPLLSPTDGQYAELLQREVDVSKELDYVYKAITLTRKKLQGRVPLIGFCGAPWTLFCYMVGNSKLSKECKTWIYKYPEETKALLQKISELCVEYLALQVKAGAQLIQVFESSGGELSPASFEQFSQPYLQYIAKHLPIKLKELGLEPVPMIVFPKGQWYALDAACDMGYNVVGLDWLHDPAEAVKTVGDRPIVIQGNADPGVLYGSHESITEVVKAMVDGFDWANRRSGWIVNLGHGITPFVNPEDLRFFFEEVHRLTRILD</sequence>
<comment type="function">
    <text evidence="11">Catalyzes the sequential decarboxylation of the four acetate side chains of uroporphyrinogen to form coproporphyrinogen and participates in the fifth step in the heme biosynthetic pathway. Isomer I or isomer III of uroporphyrinogen may serve as substrate, but only coproporphyrinogen III can ultimately be converted to heme. In vitro also decarboxylates pentacarboxylate porphyrinogen I.</text>
</comment>
<dbReference type="InterPro" id="IPR038071">
    <property type="entry name" value="UROD/MetE-like_sf"/>
</dbReference>
<dbReference type="FunFam" id="3.20.20.210:FF:000008">
    <property type="entry name" value="Uroporphyrinogen decarboxylase"/>
    <property type="match status" value="1"/>
</dbReference>
<dbReference type="PANTHER" id="PTHR21091:SF169">
    <property type="entry name" value="UROPORPHYRINOGEN DECARBOXYLASE"/>
    <property type="match status" value="1"/>
</dbReference>
<evidence type="ECO:0000256" key="3">
    <source>
        <dbReference type="ARBA" id="ARBA00009935"/>
    </source>
</evidence>
<comment type="similarity">
    <text evidence="3 15">Belongs to the uroporphyrinogen decarboxylase family.</text>
</comment>
<evidence type="ECO:0000256" key="1">
    <source>
        <dbReference type="ARBA" id="ARBA00004514"/>
    </source>
</evidence>
<organism evidence="17 18">
    <name type="scientific">Podospora aff. communis PSN243</name>
    <dbReference type="NCBI Taxonomy" id="3040156"/>
    <lineage>
        <taxon>Eukaryota</taxon>
        <taxon>Fungi</taxon>
        <taxon>Dikarya</taxon>
        <taxon>Ascomycota</taxon>
        <taxon>Pezizomycotina</taxon>
        <taxon>Sordariomycetes</taxon>
        <taxon>Sordariomycetidae</taxon>
        <taxon>Sordariales</taxon>
        <taxon>Podosporaceae</taxon>
        <taxon>Podospora</taxon>
    </lineage>
</organism>
<dbReference type="SUPFAM" id="SSF51726">
    <property type="entry name" value="UROD/MetE-like"/>
    <property type="match status" value="1"/>
</dbReference>
<feature type="domain" description="Uroporphyrinogen decarboxylase (URO-D)" evidence="16">
    <location>
        <begin position="35"/>
        <end position="44"/>
    </location>
</feature>
<dbReference type="EMBL" id="MU865938">
    <property type="protein sequence ID" value="KAK4449232.1"/>
    <property type="molecule type" value="Genomic_DNA"/>
</dbReference>
<comment type="subunit">
    <text evidence="4">Homodimer.</text>
</comment>
<keyword evidence="7" id="KW-0963">Cytoplasm</keyword>
<dbReference type="InterPro" id="IPR006361">
    <property type="entry name" value="Uroporphyrinogen_deCO2ase_HemE"/>
</dbReference>
<keyword evidence="10 14" id="KW-0627">Porphyrin biosynthesis</keyword>
<protein>
    <recommendedName>
        <fullName evidence="6 14">Uroporphyrinogen decarboxylase</fullName>
        <ecNumber evidence="5 14">4.1.1.37</ecNumber>
    </recommendedName>
</protein>
<comment type="caution">
    <text evidence="17">The sequence shown here is derived from an EMBL/GenBank/DDBJ whole genome shotgun (WGS) entry which is preliminary data.</text>
</comment>
<dbReference type="GO" id="GO:0006783">
    <property type="term" value="P:heme biosynthetic process"/>
    <property type="evidence" value="ECO:0007669"/>
    <property type="project" value="TreeGrafter"/>
</dbReference>
<dbReference type="EC" id="4.1.1.37" evidence="5 14"/>
<comment type="catalytic activity">
    <reaction evidence="13">
        <text>uroporphyrinogen III + 4 H(+) = coproporphyrinogen III + 4 CO2</text>
        <dbReference type="Rhea" id="RHEA:19865"/>
        <dbReference type="ChEBI" id="CHEBI:15378"/>
        <dbReference type="ChEBI" id="CHEBI:16526"/>
        <dbReference type="ChEBI" id="CHEBI:57308"/>
        <dbReference type="ChEBI" id="CHEBI:57309"/>
        <dbReference type="EC" id="4.1.1.37"/>
    </reaction>
    <physiologicalReaction direction="left-to-right" evidence="13">
        <dbReference type="Rhea" id="RHEA:19866"/>
    </physiologicalReaction>
</comment>
<evidence type="ECO:0000256" key="8">
    <source>
        <dbReference type="ARBA" id="ARBA00022793"/>
    </source>
</evidence>
<reference evidence="17" key="1">
    <citation type="journal article" date="2023" name="Mol. Phylogenet. Evol.">
        <title>Genome-scale phylogeny and comparative genomics of the fungal order Sordariales.</title>
        <authorList>
            <person name="Hensen N."/>
            <person name="Bonometti L."/>
            <person name="Westerberg I."/>
            <person name="Brannstrom I.O."/>
            <person name="Guillou S."/>
            <person name="Cros-Aarteil S."/>
            <person name="Calhoun S."/>
            <person name="Haridas S."/>
            <person name="Kuo A."/>
            <person name="Mondo S."/>
            <person name="Pangilinan J."/>
            <person name="Riley R."/>
            <person name="LaButti K."/>
            <person name="Andreopoulos B."/>
            <person name="Lipzen A."/>
            <person name="Chen C."/>
            <person name="Yan M."/>
            <person name="Daum C."/>
            <person name="Ng V."/>
            <person name="Clum A."/>
            <person name="Steindorff A."/>
            <person name="Ohm R.A."/>
            <person name="Martin F."/>
            <person name="Silar P."/>
            <person name="Natvig D.O."/>
            <person name="Lalanne C."/>
            <person name="Gautier V."/>
            <person name="Ament-Velasquez S.L."/>
            <person name="Kruys A."/>
            <person name="Hutchinson M.I."/>
            <person name="Powell A.J."/>
            <person name="Barry K."/>
            <person name="Miller A.N."/>
            <person name="Grigoriev I.V."/>
            <person name="Debuchy R."/>
            <person name="Gladieux P."/>
            <person name="Hiltunen Thoren M."/>
            <person name="Johannesson H."/>
        </authorList>
    </citation>
    <scope>NUCLEOTIDE SEQUENCE</scope>
    <source>
        <strain evidence="17">PSN243</strain>
    </source>
</reference>
<name>A0AAV9GMN1_9PEZI</name>
<evidence type="ECO:0000256" key="13">
    <source>
        <dbReference type="ARBA" id="ARBA00048411"/>
    </source>
</evidence>
<comment type="subcellular location">
    <subcellularLocation>
        <location evidence="1">Cytoplasm</location>
        <location evidence="1">Cytosol</location>
    </subcellularLocation>
</comment>
<dbReference type="CDD" id="cd00717">
    <property type="entry name" value="URO-D"/>
    <property type="match status" value="1"/>
</dbReference>
<dbReference type="GO" id="GO:0005829">
    <property type="term" value="C:cytosol"/>
    <property type="evidence" value="ECO:0007669"/>
    <property type="project" value="UniProtKB-SubCell"/>
</dbReference>
<evidence type="ECO:0000256" key="7">
    <source>
        <dbReference type="ARBA" id="ARBA00022490"/>
    </source>
</evidence>
<dbReference type="InterPro" id="IPR000257">
    <property type="entry name" value="Uroporphyrinogen_deCOase"/>
</dbReference>
<dbReference type="Pfam" id="PF01208">
    <property type="entry name" value="URO-D"/>
    <property type="match status" value="1"/>
</dbReference>
<evidence type="ECO:0000313" key="17">
    <source>
        <dbReference type="EMBL" id="KAK4449232.1"/>
    </source>
</evidence>
<dbReference type="NCBIfam" id="TIGR01464">
    <property type="entry name" value="hemE"/>
    <property type="match status" value="1"/>
</dbReference>
<dbReference type="PROSITE" id="PS00906">
    <property type="entry name" value="UROD_1"/>
    <property type="match status" value="1"/>
</dbReference>
<evidence type="ECO:0000256" key="9">
    <source>
        <dbReference type="ARBA" id="ARBA00023239"/>
    </source>
</evidence>
<reference evidence="17" key="2">
    <citation type="submission" date="2023-05" db="EMBL/GenBank/DDBJ databases">
        <authorList>
            <consortium name="Lawrence Berkeley National Laboratory"/>
            <person name="Steindorff A."/>
            <person name="Hensen N."/>
            <person name="Bonometti L."/>
            <person name="Westerberg I."/>
            <person name="Brannstrom I.O."/>
            <person name="Guillou S."/>
            <person name="Cros-Aarteil S."/>
            <person name="Calhoun S."/>
            <person name="Haridas S."/>
            <person name="Kuo A."/>
            <person name="Mondo S."/>
            <person name="Pangilinan J."/>
            <person name="Riley R."/>
            <person name="Labutti K."/>
            <person name="Andreopoulos B."/>
            <person name="Lipzen A."/>
            <person name="Chen C."/>
            <person name="Yanf M."/>
            <person name="Daum C."/>
            <person name="Ng V."/>
            <person name="Clum A."/>
            <person name="Ohm R."/>
            <person name="Martin F."/>
            <person name="Silar P."/>
            <person name="Natvig D."/>
            <person name="Lalanne C."/>
            <person name="Gautier V."/>
            <person name="Ament-Velasquez S.L."/>
            <person name="Kruys A."/>
            <person name="Hutchinson M.I."/>
            <person name="Powell A.J."/>
            <person name="Barry K."/>
            <person name="Miller A.N."/>
            <person name="Grigoriev I.V."/>
            <person name="Debuchy R."/>
            <person name="Gladieux P."/>
            <person name="Thoren M.H."/>
            <person name="Johannesson H."/>
        </authorList>
    </citation>
    <scope>NUCLEOTIDE SEQUENCE</scope>
    <source>
        <strain evidence="17">PSN243</strain>
    </source>
</reference>
<evidence type="ECO:0000256" key="6">
    <source>
        <dbReference type="ARBA" id="ARBA00014308"/>
    </source>
</evidence>
<comment type="catalytic activity">
    <reaction evidence="12">
        <text>uroporphyrinogen I + 4 H(+) = coproporphyrinogen I + 4 CO2</text>
        <dbReference type="Rhea" id="RHEA:31239"/>
        <dbReference type="ChEBI" id="CHEBI:15378"/>
        <dbReference type="ChEBI" id="CHEBI:16526"/>
        <dbReference type="ChEBI" id="CHEBI:62626"/>
        <dbReference type="ChEBI" id="CHEBI:62631"/>
    </reaction>
    <physiologicalReaction direction="left-to-right" evidence="12">
        <dbReference type="Rhea" id="RHEA:31240"/>
    </physiologicalReaction>
</comment>
<dbReference type="GO" id="GO:0004853">
    <property type="term" value="F:uroporphyrinogen decarboxylase activity"/>
    <property type="evidence" value="ECO:0007669"/>
    <property type="project" value="UniProtKB-EC"/>
</dbReference>
<evidence type="ECO:0000256" key="10">
    <source>
        <dbReference type="ARBA" id="ARBA00023244"/>
    </source>
</evidence>
<evidence type="ECO:0000256" key="12">
    <source>
        <dbReference type="ARBA" id="ARBA00047341"/>
    </source>
</evidence>
<proteinExistence type="inferred from homology"/>
<dbReference type="Gene3D" id="3.20.20.210">
    <property type="match status" value="1"/>
</dbReference>
<evidence type="ECO:0000259" key="16">
    <source>
        <dbReference type="PROSITE" id="PS00906"/>
    </source>
</evidence>
<evidence type="ECO:0000256" key="2">
    <source>
        <dbReference type="ARBA" id="ARBA00004804"/>
    </source>
</evidence>
<evidence type="ECO:0000256" key="14">
    <source>
        <dbReference type="RuleBase" id="RU000554"/>
    </source>
</evidence>
<evidence type="ECO:0000313" key="18">
    <source>
        <dbReference type="Proteomes" id="UP001321760"/>
    </source>
</evidence>
<dbReference type="AlphaFoldDB" id="A0AAV9GMN1"/>